<gene>
    <name evidence="1" type="ORF">LRB_1295</name>
</gene>
<dbReference type="AlphaFoldDB" id="A0A837IU77"/>
<comment type="caution">
    <text evidence="1">The sequence shown here is derived from an EMBL/GenBank/DDBJ whole genome shotgun (WGS) entry which is preliminary data.</text>
</comment>
<dbReference type="EMBL" id="JHAJ01000098">
    <property type="protein sequence ID" value="KLA45694.1"/>
    <property type="molecule type" value="Genomic_DNA"/>
</dbReference>
<dbReference type="RefSeq" id="WP_014072835.1">
    <property type="nucleotide sequence ID" value="NZ_MRYP01000019.1"/>
</dbReference>
<name>A0A837IU77_9LACO</name>
<accession>A0A837IU77</accession>
<reference evidence="1 2" key="1">
    <citation type="journal article" date="2015" name="BMC Microbiol.">
        <title>Lactobacillus ruminis strains cluster according to their mammalian gut source.</title>
        <authorList>
            <person name="O' Donnell M.M."/>
            <person name="Harris H.M."/>
            <person name="Lynch D.B."/>
            <person name="Ross R.P."/>
            <person name="O'Toole P.W."/>
        </authorList>
    </citation>
    <scope>NUCLEOTIDE SEQUENCE [LARGE SCALE GENOMIC DNA]</scope>
    <source>
        <strain evidence="1 2">ATCC 27780</strain>
    </source>
</reference>
<evidence type="ECO:0000313" key="1">
    <source>
        <dbReference type="EMBL" id="KLA45694.1"/>
    </source>
</evidence>
<organism evidence="1 2">
    <name type="scientific">Ligilactobacillus ruminis</name>
    <dbReference type="NCBI Taxonomy" id="1623"/>
    <lineage>
        <taxon>Bacteria</taxon>
        <taxon>Bacillati</taxon>
        <taxon>Bacillota</taxon>
        <taxon>Bacilli</taxon>
        <taxon>Lactobacillales</taxon>
        <taxon>Lactobacillaceae</taxon>
        <taxon>Ligilactobacillus</taxon>
    </lineage>
</organism>
<proteinExistence type="predicted"/>
<protein>
    <submittedName>
        <fullName evidence="1">Uncharacterized protein</fullName>
    </submittedName>
</protein>
<sequence length="59" mass="6695">MGNDNGCMCGADDQSLFWVDIIGYADRRADNDILATRLIVSYEWDKCSQESVWNLGCIF</sequence>
<evidence type="ECO:0000313" key="2">
    <source>
        <dbReference type="Proteomes" id="UP000035618"/>
    </source>
</evidence>
<dbReference type="Proteomes" id="UP000035618">
    <property type="component" value="Unassembled WGS sequence"/>
</dbReference>